<dbReference type="OrthoDB" id="10055717at2759"/>
<feature type="non-terminal residue" evidence="1">
    <location>
        <position position="1"/>
    </location>
</feature>
<dbReference type="AlphaFoldDB" id="A0A371EEY6"/>
<reference evidence="1" key="1">
    <citation type="submission" date="2018-05" db="EMBL/GenBank/DDBJ databases">
        <title>Draft genome of Mucuna pruriens seed.</title>
        <authorList>
            <person name="Nnadi N.E."/>
            <person name="Vos R."/>
            <person name="Hasami M.H."/>
            <person name="Devisetty U.K."/>
            <person name="Aguiy J.C."/>
        </authorList>
    </citation>
    <scope>NUCLEOTIDE SEQUENCE [LARGE SCALE GENOMIC DNA]</scope>
    <source>
        <strain evidence="1">JCA_2017</strain>
    </source>
</reference>
<organism evidence="1 2">
    <name type="scientific">Mucuna pruriens</name>
    <name type="common">Velvet bean</name>
    <name type="synonym">Dolichos pruriens</name>
    <dbReference type="NCBI Taxonomy" id="157652"/>
    <lineage>
        <taxon>Eukaryota</taxon>
        <taxon>Viridiplantae</taxon>
        <taxon>Streptophyta</taxon>
        <taxon>Embryophyta</taxon>
        <taxon>Tracheophyta</taxon>
        <taxon>Spermatophyta</taxon>
        <taxon>Magnoliopsida</taxon>
        <taxon>eudicotyledons</taxon>
        <taxon>Gunneridae</taxon>
        <taxon>Pentapetalae</taxon>
        <taxon>rosids</taxon>
        <taxon>fabids</taxon>
        <taxon>Fabales</taxon>
        <taxon>Fabaceae</taxon>
        <taxon>Papilionoideae</taxon>
        <taxon>50 kb inversion clade</taxon>
        <taxon>NPAAA clade</taxon>
        <taxon>indigoferoid/millettioid clade</taxon>
        <taxon>Phaseoleae</taxon>
        <taxon>Mucuna</taxon>
    </lineage>
</organism>
<gene>
    <name evidence="1" type="ORF">CR513_56819</name>
</gene>
<evidence type="ECO:0000313" key="1">
    <source>
        <dbReference type="EMBL" id="RDX64602.1"/>
    </source>
</evidence>
<name>A0A371EEY6_MUCPR</name>
<dbReference type="Proteomes" id="UP000257109">
    <property type="component" value="Unassembled WGS sequence"/>
</dbReference>
<evidence type="ECO:0008006" key="3">
    <source>
        <dbReference type="Google" id="ProtNLM"/>
    </source>
</evidence>
<evidence type="ECO:0000313" key="2">
    <source>
        <dbReference type="Proteomes" id="UP000257109"/>
    </source>
</evidence>
<dbReference type="EMBL" id="QJKJ01014304">
    <property type="protein sequence ID" value="RDX64602.1"/>
    <property type="molecule type" value="Genomic_DNA"/>
</dbReference>
<comment type="caution">
    <text evidence="1">The sequence shown here is derived from an EMBL/GenBank/DDBJ whole genome shotgun (WGS) entry which is preliminary data.</text>
</comment>
<proteinExistence type="predicted"/>
<keyword evidence="2" id="KW-1185">Reference proteome</keyword>
<accession>A0A371EEY6</accession>
<sequence length="137" mass="16597">MKKPDAKPRLIRHLSRIERESDPMPIRDEFPDEQPLHINMPTPWFVHIYNFVASSQFPLEASRLYKERLQNDTKYYIWDDPYLWRLYNDQVIRRCIPHIEIKLVLQFCHATPRGGHYGSTWMSRKALDCGFYWPTIF</sequence>
<protein>
    <recommendedName>
        <fullName evidence="3">Integrase zinc-binding domain-containing protein</fullName>
    </recommendedName>
</protein>
<dbReference type="Gene3D" id="1.10.340.70">
    <property type="match status" value="1"/>
</dbReference>